<dbReference type="PANTHER" id="PTHR48097">
    <property type="entry name" value="L-THREONINE ALDOLASE-RELATED"/>
    <property type="match status" value="1"/>
</dbReference>
<comment type="catalytic activity">
    <reaction evidence="5">
        <text>L-allo-threonine = acetaldehyde + glycine</text>
        <dbReference type="Rhea" id="RHEA:26209"/>
        <dbReference type="ChEBI" id="CHEBI:15343"/>
        <dbReference type="ChEBI" id="CHEBI:57305"/>
        <dbReference type="ChEBI" id="CHEBI:58585"/>
        <dbReference type="EC" id="4.1.2.48"/>
    </reaction>
</comment>
<keyword evidence="8" id="KW-1185">Reference proteome</keyword>
<evidence type="ECO:0000256" key="2">
    <source>
        <dbReference type="ARBA" id="ARBA00006966"/>
    </source>
</evidence>
<dbReference type="SUPFAM" id="SSF53383">
    <property type="entry name" value="PLP-dependent transferases"/>
    <property type="match status" value="1"/>
</dbReference>
<dbReference type="InterPro" id="IPR015421">
    <property type="entry name" value="PyrdxlP-dep_Trfase_major"/>
</dbReference>
<feature type="domain" description="Aromatic amino acid beta-eliminating lyase/threonine aldolase" evidence="6">
    <location>
        <begin position="4"/>
        <end position="294"/>
    </location>
</feature>
<comment type="subunit">
    <text evidence="3">Homotetramer.</text>
</comment>
<dbReference type="InterPro" id="IPR015422">
    <property type="entry name" value="PyrdxlP-dep_Trfase_small"/>
</dbReference>
<comment type="cofactor">
    <cofactor evidence="1 5">
        <name>pyridoxal 5'-phosphate</name>
        <dbReference type="ChEBI" id="CHEBI:597326"/>
    </cofactor>
</comment>
<evidence type="ECO:0000256" key="3">
    <source>
        <dbReference type="ARBA" id="ARBA00011881"/>
    </source>
</evidence>
<name>A0A7W9ZDS4_NOVIT</name>
<dbReference type="Proteomes" id="UP000544872">
    <property type="component" value="Unassembled WGS sequence"/>
</dbReference>
<comment type="caution">
    <text evidence="7">The sequence shown here is derived from an EMBL/GenBank/DDBJ whole genome shotgun (WGS) entry which is preliminary data.</text>
</comment>
<evidence type="ECO:0000256" key="5">
    <source>
        <dbReference type="PIRNR" id="PIRNR038940"/>
    </source>
</evidence>
<dbReference type="InterPro" id="IPR001597">
    <property type="entry name" value="ArAA_b-elim_lyase/Thr_aldolase"/>
</dbReference>
<comment type="similarity">
    <text evidence="2 5">Belongs to the threonine aldolase family.</text>
</comment>
<evidence type="ECO:0000313" key="7">
    <source>
        <dbReference type="EMBL" id="MBB6209500.1"/>
    </source>
</evidence>
<evidence type="ECO:0000256" key="4">
    <source>
        <dbReference type="ARBA" id="ARBA00022898"/>
    </source>
</evidence>
<proteinExistence type="inferred from homology"/>
<organism evidence="7 8">
    <name type="scientific">Novispirillum itersonii</name>
    <name type="common">Aquaspirillum itersonii</name>
    <dbReference type="NCBI Taxonomy" id="189"/>
    <lineage>
        <taxon>Bacteria</taxon>
        <taxon>Pseudomonadati</taxon>
        <taxon>Pseudomonadota</taxon>
        <taxon>Alphaproteobacteria</taxon>
        <taxon>Rhodospirillales</taxon>
        <taxon>Novispirillaceae</taxon>
        <taxon>Novispirillum</taxon>
    </lineage>
</organism>
<dbReference type="InterPro" id="IPR015424">
    <property type="entry name" value="PyrdxlP-dep_Trfase"/>
</dbReference>
<dbReference type="Gene3D" id="3.40.640.10">
    <property type="entry name" value="Type I PLP-dependent aspartate aminotransferase-like (Major domain)"/>
    <property type="match status" value="1"/>
</dbReference>
<dbReference type="PANTHER" id="PTHR48097:SF5">
    <property type="entry name" value="LOW SPECIFICITY L-THREONINE ALDOLASE"/>
    <property type="match status" value="1"/>
</dbReference>
<reference evidence="7 8" key="1">
    <citation type="submission" date="2020-08" db="EMBL/GenBank/DDBJ databases">
        <title>Genomic Encyclopedia of Type Strains, Phase IV (KMG-IV): sequencing the most valuable type-strain genomes for metagenomic binning, comparative biology and taxonomic classification.</title>
        <authorList>
            <person name="Goeker M."/>
        </authorList>
    </citation>
    <scope>NUCLEOTIDE SEQUENCE [LARGE SCALE GENOMIC DNA]</scope>
    <source>
        <strain evidence="7 8">DSM 11590</strain>
    </source>
</reference>
<dbReference type="EC" id="4.1.2.48" evidence="5"/>
<protein>
    <recommendedName>
        <fullName evidence="5">L-threonine aldolase</fullName>
        <ecNumber evidence="5">4.1.2.48</ecNumber>
    </recommendedName>
</protein>
<dbReference type="EMBL" id="JACIIX010000002">
    <property type="protein sequence ID" value="MBB6209500.1"/>
    <property type="molecule type" value="Genomic_DNA"/>
</dbReference>
<dbReference type="GO" id="GO:0004793">
    <property type="term" value="F:threonine aldolase activity"/>
    <property type="evidence" value="ECO:0007669"/>
    <property type="project" value="UniProtKB-UniRule"/>
</dbReference>
<evidence type="ECO:0000256" key="1">
    <source>
        <dbReference type="ARBA" id="ARBA00001933"/>
    </source>
</evidence>
<dbReference type="Pfam" id="PF01212">
    <property type="entry name" value="Beta_elim_lyase"/>
    <property type="match status" value="1"/>
</dbReference>
<keyword evidence="4 5" id="KW-0663">Pyridoxal phosphate</keyword>
<evidence type="ECO:0000313" key="8">
    <source>
        <dbReference type="Proteomes" id="UP000544872"/>
    </source>
</evidence>
<dbReference type="AlphaFoldDB" id="A0A7W9ZDS4"/>
<comment type="function">
    <text evidence="5">Catalyzes the cleavage of L-allo-threonine and L-threonine to glycine and acetaldehyde.</text>
</comment>
<gene>
    <name evidence="7" type="ORF">FHS48_000902</name>
</gene>
<accession>A0A7W9ZDS4</accession>
<dbReference type="Gene3D" id="3.90.1150.10">
    <property type="entry name" value="Aspartate Aminotransferase, domain 1"/>
    <property type="match status" value="1"/>
</dbReference>
<dbReference type="PIRSF" id="PIRSF038940">
    <property type="entry name" value="Low_specificity_LTA"/>
    <property type="match status" value="1"/>
</dbReference>
<dbReference type="GO" id="GO:0006567">
    <property type="term" value="P:L-threonine catabolic process"/>
    <property type="evidence" value="ECO:0007669"/>
    <property type="project" value="UniProtKB-UniRule"/>
</dbReference>
<comment type="catalytic activity">
    <reaction evidence="5">
        <text>L-threonine = acetaldehyde + glycine</text>
        <dbReference type="Rhea" id="RHEA:19625"/>
        <dbReference type="ChEBI" id="CHEBI:15343"/>
        <dbReference type="ChEBI" id="CHEBI:57305"/>
        <dbReference type="ChEBI" id="CHEBI:57926"/>
        <dbReference type="EC" id="4.1.2.48"/>
    </reaction>
</comment>
<sequence>MLNFASDNVAGCCPEVAQALLEASTGTTPSYGNDEWTRTTEAELRELFEKPDLVAFPVLTGTAANCLALATLCPPWGTILCHADSHVNSDEATAPGLLTGGAKLVPLTGADAKLTVESVREAAATAGSRGVHRAPAKALTLTQATELGTLYHPEEIEDLCSAAREHGMAVHMDGARFANAVMALGVSPADMTWRLGVDALSFGATKNGAWAAEAVIFFNPDHAEAFQYHRKRAGHLLSKSRFLGIQLSAYLQDGVWLRNAAHANAMAAMLSDGLTEVPGVELLLPTEINEVFVRLPDTVRAALIAAGVIVAPWPDLGPGAVRMVTAFDTRAEDVATVIATAATA</sequence>
<dbReference type="RefSeq" id="WP_184261820.1">
    <property type="nucleotide sequence ID" value="NZ_JACIIX010000002.1"/>
</dbReference>
<evidence type="ECO:0000259" key="6">
    <source>
        <dbReference type="Pfam" id="PF01212"/>
    </source>
</evidence>
<keyword evidence="5 7" id="KW-0456">Lyase</keyword>
<dbReference type="InterPro" id="IPR026273">
    <property type="entry name" value="Low_specificity_L-TA_bact"/>
</dbReference>